<proteinExistence type="predicted"/>
<feature type="domain" description="Apple" evidence="1">
    <location>
        <begin position="259"/>
        <end position="297"/>
    </location>
</feature>
<evidence type="ECO:0000313" key="4">
    <source>
        <dbReference type="Proteomes" id="UP000507470"/>
    </source>
</evidence>
<organism evidence="3 4">
    <name type="scientific">Mytilus coruscus</name>
    <name type="common">Sea mussel</name>
    <dbReference type="NCBI Taxonomy" id="42192"/>
    <lineage>
        <taxon>Eukaryota</taxon>
        <taxon>Metazoa</taxon>
        <taxon>Spiralia</taxon>
        <taxon>Lophotrochozoa</taxon>
        <taxon>Mollusca</taxon>
        <taxon>Bivalvia</taxon>
        <taxon>Autobranchia</taxon>
        <taxon>Pteriomorphia</taxon>
        <taxon>Mytilida</taxon>
        <taxon>Mytiloidea</taxon>
        <taxon>Mytilidae</taxon>
        <taxon>Mytilinae</taxon>
        <taxon>Mytilus</taxon>
    </lineage>
</organism>
<dbReference type="InterPro" id="IPR003609">
    <property type="entry name" value="Pan_app"/>
</dbReference>
<gene>
    <name evidence="3" type="ORF">MCOR_41735</name>
</gene>
<dbReference type="Pfam" id="PF00024">
    <property type="entry name" value="PAN_1"/>
    <property type="match status" value="1"/>
</dbReference>
<dbReference type="Proteomes" id="UP000507470">
    <property type="component" value="Unassembled WGS sequence"/>
</dbReference>
<feature type="domain" description="Farnesoic acid O-methyl transferase" evidence="2">
    <location>
        <begin position="115"/>
        <end position="237"/>
    </location>
</feature>
<evidence type="ECO:0008006" key="5">
    <source>
        <dbReference type="Google" id="ProtNLM"/>
    </source>
</evidence>
<dbReference type="EMBL" id="CACVKT020007531">
    <property type="protein sequence ID" value="CAC5408331.1"/>
    <property type="molecule type" value="Genomic_DNA"/>
</dbReference>
<evidence type="ECO:0000259" key="2">
    <source>
        <dbReference type="Pfam" id="PF12248"/>
    </source>
</evidence>
<keyword evidence="4" id="KW-1185">Reference proteome</keyword>
<evidence type="ECO:0000259" key="1">
    <source>
        <dbReference type="Pfam" id="PF00024"/>
    </source>
</evidence>
<sequence>MVTKLLFQHLTFWAAQKKSTFEIRWTFDGTVYLVKESAVGTETVIDWTDPIPLLIQGVGIMTAWGSDGLWIIEPSRNCLDEIWIKTLNSGDVDASLTPDVFNHYTSLSDYHIFPSHNQFRISVEACHDAFILLSAAKSLQSQDFYEICMGAKSNKKTVFRRKYNSNNILSLHTPDILSCTERTTVVVRWTHSGRIILLKESQVGTEIIMTWTDPSPLPIKGVGIMTSWGANGIWTMEHSSFFIGRYCGVLGTYGNMNLLSTSTQPSRMSCLSKCSPNSGCLGVNFNQQTYKCELVSGWQAIEKSINLNWAFYTKCLNETMVCLACLV</sequence>
<dbReference type="InterPro" id="IPR022041">
    <property type="entry name" value="Methyltransf_FA"/>
</dbReference>
<dbReference type="OrthoDB" id="2142040at2759"/>
<protein>
    <recommendedName>
        <fullName evidence="5">Farnesoic acid O-methyl transferase domain-containing protein</fullName>
    </recommendedName>
</protein>
<name>A0A6J8DLF4_MYTCO</name>
<accession>A0A6J8DLF4</accession>
<dbReference type="PANTHER" id="PTHR36695">
    <property type="entry name" value="AGAP008648-PA"/>
    <property type="match status" value="1"/>
</dbReference>
<reference evidence="3 4" key="1">
    <citation type="submission" date="2020-06" db="EMBL/GenBank/DDBJ databases">
        <authorList>
            <person name="Li R."/>
            <person name="Bekaert M."/>
        </authorList>
    </citation>
    <scope>NUCLEOTIDE SEQUENCE [LARGE SCALE GENOMIC DNA]</scope>
    <source>
        <strain evidence="4">wild</strain>
    </source>
</reference>
<dbReference type="AlphaFoldDB" id="A0A6J8DLF4"/>
<dbReference type="PANTHER" id="PTHR36695:SF12">
    <property type="entry name" value="AGAP008648-PA"/>
    <property type="match status" value="1"/>
</dbReference>
<evidence type="ECO:0000313" key="3">
    <source>
        <dbReference type="EMBL" id="CAC5408331.1"/>
    </source>
</evidence>
<dbReference type="Pfam" id="PF12248">
    <property type="entry name" value="Methyltransf_FA"/>
    <property type="match status" value="1"/>
</dbReference>